<gene>
    <name evidence="4" type="primary">ORF48737</name>
</gene>
<dbReference type="AlphaFoldDB" id="A0A0B6Z4M1"/>
<evidence type="ECO:0000256" key="2">
    <source>
        <dbReference type="ARBA" id="ARBA00023043"/>
    </source>
</evidence>
<protein>
    <submittedName>
        <fullName evidence="4">Uncharacterized protein</fullName>
    </submittedName>
</protein>
<keyword evidence="1" id="KW-0677">Repeat</keyword>
<sequence length="149" mass="16152">AGATVNAKDIDNNTPLHLSAESGHKEIVENLLQSGATVDVKNNFGNTPLNLSARNGHREIVGILRKAEETVTLNDLDAHILLKRLLDSQRVDAAFKSSGMFEIQNWIHGATNNTTSVRSPTSTMTMEYSSTKFPSLESLISISEASDSN</sequence>
<name>A0A0B6Z4M1_9EUPU</name>
<dbReference type="InterPro" id="IPR036770">
    <property type="entry name" value="Ankyrin_rpt-contain_sf"/>
</dbReference>
<feature type="non-terminal residue" evidence="4">
    <location>
        <position position="1"/>
    </location>
</feature>
<dbReference type="PANTHER" id="PTHR24171">
    <property type="entry name" value="ANKYRIN REPEAT DOMAIN-CONTAINING PROTEIN 39-RELATED"/>
    <property type="match status" value="1"/>
</dbReference>
<dbReference type="Pfam" id="PF12796">
    <property type="entry name" value="Ank_2"/>
    <property type="match status" value="1"/>
</dbReference>
<dbReference type="Gene3D" id="1.25.40.20">
    <property type="entry name" value="Ankyrin repeat-containing domain"/>
    <property type="match status" value="1"/>
</dbReference>
<reference evidence="4" key="1">
    <citation type="submission" date="2014-12" db="EMBL/GenBank/DDBJ databases">
        <title>Insight into the proteome of Arion vulgaris.</title>
        <authorList>
            <person name="Aradska J."/>
            <person name="Bulat T."/>
            <person name="Smidak R."/>
            <person name="Sarate P."/>
            <person name="Gangsoo J."/>
            <person name="Sialana F."/>
            <person name="Bilban M."/>
            <person name="Lubec G."/>
        </authorList>
    </citation>
    <scope>NUCLEOTIDE SEQUENCE</scope>
    <source>
        <tissue evidence="4">Skin</tissue>
    </source>
</reference>
<evidence type="ECO:0000313" key="4">
    <source>
        <dbReference type="EMBL" id="CEK63574.1"/>
    </source>
</evidence>
<dbReference type="PROSITE" id="PS50297">
    <property type="entry name" value="ANK_REP_REGION"/>
    <property type="match status" value="1"/>
</dbReference>
<evidence type="ECO:0000256" key="1">
    <source>
        <dbReference type="ARBA" id="ARBA00022737"/>
    </source>
</evidence>
<organism evidence="4">
    <name type="scientific">Arion vulgaris</name>
    <dbReference type="NCBI Taxonomy" id="1028688"/>
    <lineage>
        <taxon>Eukaryota</taxon>
        <taxon>Metazoa</taxon>
        <taxon>Spiralia</taxon>
        <taxon>Lophotrochozoa</taxon>
        <taxon>Mollusca</taxon>
        <taxon>Gastropoda</taxon>
        <taxon>Heterobranchia</taxon>
        <taxon>Euthyneura</taxon>
        <taxon>Panpulmonata</taxon>
        <taxon>Eupulmonata</taxon>
        <taxon>Stylommatophora</taxon>
        <taxon>Helicina</taxon>
        <taxon>Arionoidea</taxon>
        <taxon>Arionidae</taxon>
        <taxon>Arion</taxon>
    </lineage>
</organism>
<accession>A0A0B6Z4M1</accession>
<proteinExistence type="predicted"/>
<feature type="repeat" description="ANK" evidence="3">
    <location>
        <begin position="11"/>
        <end position="43"/>
    </location>
</feature>
<feature type="non-terminal residue" evidence="4">
    <location>
        <position position="149"/>
    </location>
</feature>
<dbReference type="PROSITE" id="PS50088">
    <property type="entry name" value="ANK_REPEAT"/>
    <property type="match status" value="1"/>
</dbReference>
<dbReference type="SUPFAM" id="SSF48403">
    <property type="entry name" value="Ankyrin repeat"/>
    <property type="match status" value="1"/>
</dbReference>
<dbReference type="InterPro" id="IPR002110">
    <property type="entry name" value="Ankyrin_rpt"/>
</dbReference>
<dbReference type="EMBL" id="HACG01016709">
    <property type="protein sequence ID" value="CEK63574.1"/>
    <property type="molecule type" value="Transcribed_RNA"/>
</dbReference>
<dbReference type="PANTHER" id="PTHR24171:SF9">
    <property type="entry name" value="ANKYRIN REPEAT DOMAIN-CONTAINING PROTEIN 39"/>
    <property type="match status" value="1"/>
</dbReference>
<dbReference type="SMART" id="SM00248">
    <property type="entry name" value="ANK"/>
    <property type="match status" value="2"/>
</dbReference>
<keyword evidence="2 3" id="KW-0040">ANK repeat</keyword>
<evidence type="ECO:0000256" key="3">
    <source>
        <dbReference type="PROSITE-ProRule" id="PRU00023"/>
    </source>
</evidence>